<dbReference type="AlphaFoldDB" id="A0A2G0CJ03"/>
<dbReference type="InterPro" id="IPR043504">
    <property type="entry name" value="Peptidase_S1_PA_chymotrypsin"/>
</dbReference>
<evidence type="ECO:0000256" key="7">
    <source>
        <dbReference type="RuleBase" id="RU366067"/>
    </source>
</evidence>
<dbReference type="SUPFAM" id="SSF50494">
    <property type="entry name" value="Trypsin-like serine proteases"/>
    <property type="match status" value="1"/>
</dbReference>
<dbReference type="EC" id="3.4.14.-" evidence="7"/>
<keyword evidence="3 7" id="KW-0645">Protease</keyword>
<comment type="caution">
    <text evidence="8">The sequence shown here is derived from an EMBL/GenBank/DDBJ whole genome shotgun (WGS) entry which is preliminary data.</text>
</comment>
<keyword evidence="9" id="KW-1185">Reference proteome</keyword>
<keyword evidence="6 7" id="KW-0720">Serine protease</keyword>
<dbReference type="Proteomes" id="UP000226437">
    <property type="component" value="Unassembled WGS sequence"/>
</dbReference>
<keyword evidence="4" id="KW-0732">Signal</keyword>
<dbReference type="GO" id="GO:0008239">
    <property type="term" value="F:dipeptidyl-peptidase activity"/>
    <property type="evidence" value="ECO:0007669"/>
    <property type="project" value="UniProtKB-UniRule"/>
</dbReference>
<organism evidence="8 9">
    <name type="scientific">Neolewinella marina</name>
    <dbReference type="NCBI Taxonomy" id="438751"/>
    <lineage>
        <taxon>Bacteria</taxon>
        <taxon>Pseudomonadati</taxon>
        <taxon>Bacteroidota</taxon>
        <taxon>Saprospiria</taxon>
        <taxon>Saprospirales</taxon>
        <taxon>Lewinellaceae</taxon>
        <taxon>Neolewinella</taxon>
    </lineage>
</organism>
<comment type="similarity">
    <text evidence="1 7">Belongs to the peptidase S46 family.</text>
</comment>
<dbReference type="InterPro" id="IPR019500">
    <property type="entry name" value="Pep_S46"/>
</dbReference>
<dbReference type="GO" id="GO:0006508">
    <property type="term" value="P:proteolysis"/>
    <property type="evidence" value="ECO:0007669"/>
    <property type="project" value="UniProtKB-KW"/>
</dbReference>
<reference evidence="8 9" key="1">
    <citation type="submission" date="2017-10" db="EMBL/GenBank/DDBJ databases">
        <title>The draft genome sequence of Lewinella marina KCTC 32374.</title>
        <authorList>
            <person name="Wang K."/>
        </authorList>
    </citation>
    <scope>NUCLEOTIDE SEQUENCE [LARGE SCALE GENOMIC DNA]</scope>
    <source>
        <strain evidence="8 9">MKG-38</strain>
    </source>
</reference>
<evidence type="ECO:0000256" key="5">
    <source>
        <dbReference type="ARBA" id="ARBA00022801"/>
    </source>
</evidence>
<name>A0A2G0CJ03_9BACT</name>
<evidence type="ECO:0000256" key="1">
    <source>
        <dbReference type="ARBA" id="ARBA00010491"/>
    </source>
</evidence>
<gene>
    <name evidence="8" type="ORF">CGL56_02600</name>
</gene>
<evidence type="ECO:0000313" key="9">
    <source>
        <dbReference type="Proteomes" id="UP000226437"/>
    </source>
</evidence>
<accession>A0A2G0CJ03</accession>
<dbReference type="PANTHER" id="PTHR38469:SF1">
    <property type="entry name" value="PERIPLASMIC PEPTIDASE SUBFAMILY S1B"/>
    <property type="match status" value="1"/>
</dbReference>
<dbReference type="OrthoDB" id="9805367at2"/>
<sequence>MLHRLLLFSLVLLTTLTLRAGGGMWLPLLLENLNEEEMRAMGMEITAEDIYSINRGSLKDAIVHFGGFCTGEVISDQGLVLTNHHCGFGAIQEHSSLDHNYLEDGFWAMNQAEELPNKGLFVTFIDRIEDVTDRVLAGVTTEMSEKDRARVVQANTAELKSGYALGDFEEVLVKPFYEGNRYYAFVTKTYQDIRLVGAPPSSIGKFGADTDNWEWPRHTGDFSLFRIYTAPDGSPAEYAAENVPLRPRQHLEISLAGTEPGDFSMVFGFPGTTDSYLPATAMQQRTEVINPIRIGMRDRSLAVIDSAMRANPQIKIDYASKQARIANAWKKWRGESQGVAAVNAVAERRAFEREFTQRLDGKPSAREAYGDLLPELNALYQEREPLEITRAYVGEINYNVDLFRIANQLAGEIRRAESNGMEAFRERVPRLLEYLEGFYRGYSAAVDREVARSLLRAYYNEVPADHRSSFATDQLAFAKSYDALIDDLFDHSYLTRGDRLLELLRNDPAAFLENVEGDRAYQFVRQLNGYNERHIVDPYNAYAERINALQRRYMEGLLRFFPERNLYPDANSTLRVSYGQFEGFTGLDGDQYDYQTYLDGVIAKYQPGDYEFDVPLKLRELHQAKDYGQYATEDGRMPVCVLGSNHTTGGNSGSPALNGKGQLVGLNFDRTWQSTMSDVHYDPSICRNIMVDIRYVLFLIDKFGGAPHLVEEMTIVGR</sequence>
<dbReference type="PANTHER" id="PTHR38469">
    <property type="entry name" value="PERIPLASMIC PEPTIDASE SUBFAMILY S1B"/>
    <property type="match status" value="1"/>
</dbReference>
<evidence type="ECO:0000256" key="4">
    <source>
        <dbReference type="ARBA" id="ARBA00022729"/>
    </source>
</evidence>
<evidence type="ECO:0000256" key="6">
    <source>
        <dbReference type="ARBA" id="ARBA00022825"/>
    </source>
</evidence>
<dbReference type="RefSeq" id="WP_099104934.1">
    <property type="nucleotide sequence ID" value="NZ_JAATJF010000001.1"/>
</dbReference>
<evidence type="ECO:0000256" key="3">
    <source>
        <dbReference type="ARBA" id="ARBA00022670"/>
    </source>
</evidence>
<evidence type="ECO:0000313" key="8">
    <source>
        <dbReference type="EMBL" id="PHK99955.1"/>
    </source>
</evidence>
<dbReference type="InterPro" id="IPR009003">
    <property type="entry name" value="Peptidase_S1_PA"/>
</dbReference>
<keyword evidence="2 7" id="KW-0031">Aminopeptidase</keyword>
<dbReference type="EMBL" id="PDLO01000001">
    <property type="protein sequence ID" value="PHK99955.1"/>
    <property type="molecule type" value="Genomic_DNA"/>
</dbReference>
<comment type="function">
    <text evidence="7">Catalyzes the removal of dipeptides from the N-terminus of oligopeptides.</text>
</comment>
<dbReference type="GO" id="GO:0043171">
    <property type="term" value="P:peptide catabolic process"/>
    <property type="evidence" value="ECO:0007669"/>
    <property type="project" value="UniProtKB-UniRule"/>
</dbReference>
<keyword evidence="5 7" id="KW-0378">Hydrolase</keyword>
<protein>
    <recommendedName>
        <fullName evidence="7">Dipeptidyl-peptidase</fullName>
        <ecNumber evidence="7">3.4.14.-</ecNumber>
    </recommendedName>
</protein>
<dbReference type="Pfam" id="PF10459">
    <property type="entry name" value="Peptidase_S46"/>
    <property type="match status" value="1"/>
</dbReference>
<dbReference type="Gene3D" id="2.40.10.10">
    <property type="entry name" value="Trypsin-like serine proteases"/>
    <property type="match status" value="1"/>
</dbReference>
<dbReference type="GO" id="GO:0070009">
    <property type="term" value="F:serine-type aminopeptidase activity"/>
    <property type="evidence" value="ECO:0007669"/>
    <property type="project" value="UniProtKB-UniRule"/>
</dbReference>
<evidence type="ECO:0000256" key="2">
    <source>
        <dbReference type="ARBA" id="ARBA00022438"/>
    </source>
</evidence>
<proteinExistence type="inferred from homology"/>